<dbReference type="EC" id="2.4.2.-" evidence="2"/>
<keyword evidence="2" id="KW-0961">Cell wall biogenesis/degradation</keyword>
<dbReference type="EMBL" id="CM018048">
    <property type="protein sequence ID" value="KAA8521037.1"/>
    <property type="molecule type" value="Genomic_DNA"/>
</dbReference>
<keyword evidence="2" id="KW-0472">Membrane</keyword>
<dbReference type="GO" id="GO:0016757">
    <property type="term" value="F:glycosyltransferase activity"/>
    <property type="evidence" value="ECO:0007669"/>
    <property type="project" value="UniProtKB-KW"/>
</dbReference>
<dbReference type="PANTHER" id="PTHR46038:SF38">
    <property type="entry name" value="GLYCOSYLTRANSFERASE-RELATED"/>
    <property type="match status" value="1"/>
</dbReference>
<evidence type="ECO:0000256" key="1">
    <source>
        <dbReference type="ARBA" id="ARBA00007033"/>
    </source>
</evidence>
<comment type="subcellular location">
    <subcellularLocation>
        <location evidence="2">Golgi apparatus membrane</location>
        <topology evidence="2">Single-pass type II membrane protein</topology>
    </subcellularLocation>
</comment>
<reference evidence="4 5" key="1">
    <citation type="submission" date="2019-09" db="EMBL/GenBank/DDBJ databases">
        <title>A chromosome-level genome assembly of the Chinese tupelo Nyssa sinensis.</title>
        <authorList>
            <person name="Yang X."/>
            <person name="Kang M."/>
            <person name="Yang Y."/>
            <person name="Xiong H."/>
            <person name="Wang M."/>
            <person name="Zhang Z."/>
            <person name="Wang Z."/>
            <person name="Wu H."/>
            <person name="Ma T."/>
            <person name="Liu J."/>
            <person name="Xi Z."/>
        </authorList>
    </citation>
    <scope>NUCLEOTIDE SEQUENCE [LARGE SCALE GENOMIC DNA]</scope>
    <source>
        <strain evidence="4">J267</strain>
        <tissue evidence="4">Leaf</tissue>
    </source>
</reference>
<keyword evidence="2" id="KW-0333">Golgi apparatus</keyword>
<keyword evidence="2" id="KW-1133">Transmembrane helix</keyword>
<keyword evidence="2" id="KW-0812">Transmembrane</keyword>
<dbReference type="InterPro" id="IPR005069">
    <property type="entry name" value="Nucl-diP-sugar_transferase"/>
</dbReference>
<dbReference type="InterPro" id="IPR029044">
    <property type="entry name" value="Nucleotide-diphossugar_trans"/>
</dbReference>
<dbReference type="SUPFAM" id="SSF53448">
    <property type="entry name" value="Nucleotide-diphospho-sugar transferases"/>
    <property type="match status" value="1"/>
</dbReference>
<evidence type="ECO:0000313" key="5">
    <source>
        <dbReference type="Proteomes" id="UP000325577"/>
    </source>
</evidence>
<keyword evidence="2" id="KW-0808">Transferase</keyword>
<protein>
    <recommendedName>
        <fullName evidence="2">Glycosyltransferase</fullName>
        <ecNumber evidence="2">2.4.2.-</ecNumber>
    </recommendedName>
</protein>
<feature type="domain" description="Nucleotide-diphospho-sugar transferase" evidence="3">
    <location>
        <begin position="135"/>
        <end position="333"/>
    </location>
</feature>
<dbReference type="Pfam" id="PF03407">
    <property type="entry name" value="Nucleotid_trans"/>
    <property type="match status" value="1"/>
</dbReference>
<dbReference type="GO" id="GO:0000139">
    <property type="term" value="C:Golgi membrane"/>
    <property type="evidence" value="ECO:0007669"/>
    <property type="project" value="UniProtKB-SubCell"/>
</dbReference>
<keyword evidence="5" id="KW-1185">Reference proteome</keyword>
<proteinExistence type="inferred from homology"/>
<dbReference type="GO" id="GO:0071555">
    <property type="term" value="P:cell wall organization"/>
    <property type="evidence" value="ECO:0007669"/>
    <property type="project" value="UniProtKB-KW"/>
</dbReference>
<name>A0A5J4ZV87_9ASTE</name>
<keyword evidence="2" id="KW-0735">Signal-anchor</keyword>
<comment type="similarity">
    <text evidence="1 2">Belongs to the glycosyltransferase 77 family.</text>
</comment>
<evidence type="ECO:0000313" key="4">
    <source>
        <dbReference type="EMBL" id="KAA8521037.1"/>
    </source>
</evidence>
<dbReference type="PANTHER" id="PTHR46038">
    <property type="entry name" value="EXPRESSED PROTEIN-RELATED"/>
    <property type="match status" value="1"/>
</dbReference>
<keyword evidence="2" id="KW-0328">Glycosyltransferase</keyword>
<evidence type="ECO:0000259" key="3">
    <source>
        <dbReference type="Pfam" id="PF03407"/>
    </source>
</evidence>
<accession>A0A5J4ZV87</accession>
<sequence length="385" mass="43718">MDKGGGSSNNIKADDASLETGGGQHHHLDHLLFRQVLRITLLCTVIVVSCLVLYHSAYPFQFLPSSFYKPASSARGGNLSSLGKEELKLETVLKKAAMGNKTVIITTLNEAWAAPNSIFDIFLESFRIGKQTQRLLNHLVIVALDQKAYSRCLALHPHCYSLTTDGIDFSGEAYFMTGDYLKMMWRRIDFLHSVLELGYDFVFTDADIMWFQDPFPHFYPDADFQIACDNFWGNSYDLNNRPNGGFNYVKSSNRTVDFYKFWYTSSEAYPGLHDQDVLNKIKYDPFIKNIGLQIRFLDTAYFGGFCEPSKDFNLVCTMHANCCFGLESKVHDLRVMLQDWRNFMALPADQRASQPSSWSVPQNCSISNFHPPETQKTNAEQGGNN</sequence>
<dbReference type="AlphaFoldDB" id="A0A5J4ZV87"/>
<organism evidence="4 5">
    <name type="scientific">Nyssa sinensis</name>
    <dbReference type="NCBI Taxonomy" id="561372"/>
    <lineage>
        <taxon>Eukaryota</taxon>
        <taxon>Viridiplantae</taxon>
        <taxon>Streptophyta</taxon>
        <taxon>Embryophyta</taxon>
        <taxon>Tracheophyta</taxon>
        <taxon>Spermatophyta</taxon>
        <taxon>Magnoliopsida</taxon>
        <taxon>eudicotyledons</taxon>
        <taxon>Gunneridae</taxon>
        <taxon>Pentapetalae</taxon>
        <taxon>asterids</taxon>
        <taxon>Cornales</taxon>
        <taxon>Nyssaceae</taxon>
        <taxon>Nyssa</taxon>
    </lineage>
</organism>
<evidence type="ECO:0000256" key="2">
    <source>
        <dbReference type="RuleBase" id="RU363055"/>
    </source>
</evidence>
<gene>
    <name evidence="4" type="ORF">F0562_011675</name>
</gene>
<feature type="transmembrane region" description="Helical" evidence="2">
    <location>
        <begin position="36"/>
        <end position="57"/>
    </location>
</feature>
<dbReference type="InterPro" id="IPR044821">
    <property type="entry name" value="At1g28695/At4g15970-like"/>
</dbReference>
<dbReference type="Proteomes" id="UP000325577">
    <property type="component" value="Linkage Group LG5"/>
</dbReference>
<dbReference type="OrthoDB" id="540503at2759"/>